<comment type="caution">
    <text evidence="1">The sequence shown here is derived from an EMBL/GenBank/DDBJ whole genome shotgun (WGS) entry which is preliminary data.</text>
</comment>
<accession>A0A0F9CUP9</accession>
<reference evidence="1" key="1">
    <citation type="journal article" date="2015" name="Nature">
        <title>Complex archaea that bridge the gap between prokaryotes and eukaryotes.</title>
        <authorList>
            <person name="Spang A."/>
            <person name="Saw J.H."/>
            <person name="Jorgensen S.L."/>
            <person name="Zaremba-Niedzwiedzka K."/>
            <person name="Martijn J."/>
            <person name="Lind A.E."/>
            <person name="van Eijk R."/>
            <person name="Schleper C."/>
            <person name="Guy L."/>
            <person name="Ettema T.J."/>
        </authorList>
    </citation>
    <scope>NUCLEOTIDE SEQUENCE</scope>
</reference>
<dbReference type="AlphaFoldDB" id="A0A0F9CUP9"/>
<dbReference type="EMBL" id="LAZR01044847">
    <property type="protein sequence ID" value="KKL03648.1"/>
    <property type="molecule type" value="Genomic_DNA"/>
</dbReference>
<protein>
    <submittedName>
        <fullName evidence="1">Uncharacterized protein</fullName>
    </submittedName>
</protein>
<sequence>MKCIAKTEIQYRPHPIECIKQDCVMWAGSACAISFYGLDTMEDEEEGVNDI</sequence>
<organism evidence="1">
    <name type="scientific">marine sediment metagenome</name>
    <dbReference type="NCBI Taxonomy" id="412755"/>
    <lineage>
        <taxon>unclassified sequences</taxon>
        <taxon>metagenomes</taxon>
        <taxon>ecological metagenomes</taxon>
    </lineage>
</organism>
<gene>
    <name evidence="1" type="ORF">LCGC14_2624020</name>
</gene>
<evidence type="ECO:0000313" key="1">
    <source>
        <dbReference type="EMBL" id="KKL03648.1"/>
    </source>
</evidence>
<name>A0A0F9CUP9_9ZZZZ</name>
<proteinExistence type="predicted"/>